<dbReference type="GO" id="GO:0005886">
    <property type="term" value="C:plasma membrane"/>
    <property type="evidence" value="ECO:0007669"/>
    <property type="project" value="TreeGrafter"/>
</dbReference>
<dbReference type="InterPro" id="IPR001207">
    <property type="entry name" value="Transposase_mutator"/>
</dbReference>
<keyword evidence="12" id="KW-0233">DNA recombination</keyword>
<comment type="caution">
    <text evidence="16">The sequence shown here is derived from an EMBL/GenBank/DDBJ whole genome shotgun (WGS) entry which is preliminary data.</text>
</comment>
<evidence type="ECO:0000256" key="2">
    <source>
        <dbReference type="ARBA" id="ARBA00004141"/>
    </source>
</evidence>
<dbReference type="InterPro" id="IPR029044">
    <property type="entry name" value="Nucleotide-diphossugar_trans"/>
</dbReference>
<dbReference type="PANTHER" id="PTHR48090:SF1">
    <property type="entry name" value="PROPHAGE BACTOPRENOL GLUCOSYL TRANSFERASE HOMOLOG"/>
    <property type="match status" value="1"/>
</dbReference>
<sequence>MHFEYNVLAGVISGNRDWTTDALKAVFLRGIEGQHFGEGGVRGHEMDVKGIVGCLREGIGETMICLLDDYPREHRRRIRTDSMIERSDREIRHRTRVVGSFPDGRSALMSACARVRYVTSSEWSMRRYLDMSRLGETVTVANRSSPQRQTGEDQSAQNLGRYKEEAKMTNTPPRLFIVIPCFNEEQVLPRTAPLFLAKLGQLAARGAISDDSCILFVDDGSSDSTWQIINELNARDPHYQGIRQSRNRGHQNAVFAGLMEAKDKADITISIDCDGQDDIDAMDRMVNKHAEGYDVVYGVRSSRKTDTFFKRFTAESFYKLLNALGAEVVYNHADYRLTSKRVLNAFSDYHEVNLFLRGLFPMVGFPSTTVEYERHERIAGKSHYPLRKMFALAFNGITSLSVKPIRLITGFGALVSGISFIAVIWAIVMALTGNTVSGWASTTSIICFLAGVQLLSLGVIGEYIGKIYLETKHRPRYIIQDRTTNQ</sequence>
<evidence type="ECO:0000256" key="10">
    <source>
        <dbReference type="ARBA" id="ARBA00023125"/>
    </source>
</evidence>
<comment type="function">
    <text evidence="1">Required for the transposition of the insertion element.</text>
</comment>
<dbReference type="Pfam" id="PF00872">
    <property type="entry name" value="Transposase_mut"/>
    <property type="match status" value="1"/>
</dbReference>
<feature type="compositionally biased region" description="Polar residues" evidence="13">
    <location>
        <begin position="141"/>
        <end position="158"/>
    </location>
</feature>
<proteinExistence type="inferred from homology"/>
<keyword evidence="5" id="KW-0815">Transposition</keyword>
<feature type="transmembrane region" description="Helical" evidence="14">
    <location>
        <begin position="443"/>
        <end position="464"/>
    </location>
</feature>
<dbReference type="PANTHER" id="PTHR48090">
    <property type="entry name" value="UNDECAPRENYL-PHOSPHATE 4-DEOXY-4-FORMAMIDO-L-ARABINOSE TRANSFERASE-RELATED"/>
    <property type="match status" value="1"/>
</dbReference>
<evidence type="ECO:0000313" key="17">
    <source>
        <dbReference type="Proteomes" id="UP000482084"/>
    </source>
</evidence>
<feature type="transmembrane region" description="Helical" evidence="14">
    <location>
        <begin position="407"/>
        <end position="431"/>
    </location>
</feature>
<evidence type="ECO:0000256" key="11">
    <source>
        <dbReference type="ARBA" id="ARBA00023136"/>
    </source>
</evidence>
<dbReference type="EMBL" id="WBSM01000005">
    <property type="protein sequence ID" value="KAB8288013.1"/>
    <property type="molecule type" value="Genomic_DNA"/>
</dbReference>
<dbReference type="AlphaFoldDB" id="A0A6L4X0S2"/>
<evidence type="ECO:0000256" key="14">
    <source>
        <dbReference type="SAM" id="Phobius"/>
    </source>
</evidence>
<dbReference type="Pfam" id="PF00535">
    <property type="entry name" value="Glycos_transf_2"/>
    <property type="match status" value="1"/>
</dbReference>
<accession>A0A6L4X0S2</accession>
<evidence type="ECO:0000256" key="13">
    <source>
        <dbReference type="SAM" id="MobiDB-lite"/>
    </source>
</evidence>
<comment type="similarity">
    <text evidence="4">Belongs to the transposase mutator family.</text>
</comment>
<evidence type="ECO:0000256" key="4">
    <source>
        <dbReference type="ARBA" id="ARBA00010961"/>
    </source>
</evidence>
<keyword evidence="7" id="KW-0808">Transferase</keyword>
<keyword evidence="8 14" id="KW-0812">Transmembrane</keyword>
<evidence type="ECO:0000256" key="6">
    <source>
        <dbReference type="ARBA" id="ARBA00022676"/>
    </source>
</evidence>
<evidence type="ECO:0000256" key="12">
    <source>
        <dbReference type="ARBA" id="ARBA00023172"/>
    </source>
</evidence>
<dbReference type="InterPro" id="IPR050256">
    <property type="entry name" value="Glycosyltransferase_2"/>
</dbReference>
<evidence type="ECO:0000256" key="9">
    <source>
        <dbReference type="ARBA" id="ARBA00022989"/>
    </source>
</evidence>
<keyword evidence="17" id="KW-1185">Reference proteome</keyword>
<dbReference type="Gene3D" id="3.90.550.10">
    <property type="entry name" value="Spore Coat Polysaccharide Biosynthesis Protein SpsA, Chain A"/>
    <property type="match status" value="1"/>
</dbReference>
<evidence type="ECO:0000256" key="5">
    <source>
        <dbReference type="ARBA" id="ARBA00022578"/>
    </source>
</evidence>
<evidence type="ECO:0000256" key="8">
    <source>
        <dbReference type="ARBA" id="ARBA00022692"/>
    </source>
</evidence>
<dbReference type="Proteomes" id="UP000482084">
    <property type="component" value="Unassembled WGS sequence"/>
</dbReference>
<keyword evidence="6" id="KW-0328">Glycosyltransferase</keyword>
<keyword evidence="11 14" id="KW-0472">Membrane</keyword>
<dbReference type="SUPFAM" id="SSF53448">
    <property type="entry name" value="Nucleotide-diphospho-sugar transferases"/>
    <property type="match status" value="1"/>
</dbReference>
<protein>
    <submittedName>
        <fullName evidence="16">Ribonuclease III</fullName>
    </submittedName>
</protein>
<feature type="region of interest" description="Disordered" evidence="13">
    <location>
        <begin position="141"/>
        <end position="160"/>
    </location>
</feature>
<comment type="subcellular location">
    <subcellularLocation>
        <location evidence="2">Membrane</location>
        <topology evidence="2">Multi-pass membrane protein</topology>
    </subcellularLocation>
</comment>
<evidence type="ECO:0000256" key="7">
    <source>
        <dbReference type="ARBA" id="ARBA00022679"/>
    </source>
</evidence>
<dbReference type="GO" id="GO:0016757">
    <property type="term" value="F:glycosyltransferase activity"/>
    <property type="evidence" value="ECO:0007669"/>
    <property type="project" value="UniProtKB-KW"/>
</dbReference>
<dbReference type="CDD" id="cd04187">
    <property type="entry name" value="DPM1_like_bac"/>
    <property type="match status" value="1"/>
</dbReference>
<feature type="domain" description="Glycosyltransferase 2-like" evidence="15">
    <location>
        <begin position="177"/>
        <end position="343"/>
    </location>
</feature>
<dbReference type="InterPro" id="IPR001173">
    <property type="entry name" value="Glyco_trans_2-like"/>
</dbReference>
<evidence type="ECO:0000313" key="16">
    <source>
        <dbReference type="EMBL" id="KAB8288013.1"/>
    </source>
</evidence>
<gene>
    <name evidence="16" type="ORF">DSM100688_1123</name>
</gene>
<dbReference type="GO" id="GO:0006313">
    <property type="term" value="P:DNA transposition"/>
    <property type="evidence" value="ECO:0007669"/>
    <property type="project" value="InterPro"/>
</dbReference>
<keyword evidence="10" id="KW-0238">DNA-binding</keyword>
<reference evidence="16 17" key="1">
    <citation type="submission" date="2019-10" db="EMBL/GenBank/DDBJ databases">
        <title>Characterization of the phylogenetic diversity of two novel species belonging to the genus Bifidobacterium: Bifidobacterium cebidarum sp. nov. and Bifidobacterium leontopitheci sp. nov.</title>
        <authorList>
            <person name="Lugli G.A."/>
            <person name="Duranti S."/>
            <person name="Milani C."/>
            <person name="Turroni F."/>
            <person name="Ventura M."/>
        </authorList>
    </citation>
    <scope>NUCLEOTIDE SEQUENCE [LARGE SCALE GENOMIC DNA]</scope>
    <source>
        <strain evidence="16 17">DSM 100688</strain>
    </source>
</reference>
<evidence type="ECO:0000256" key="3">
    <source>
        <dbReference type="ARBA" id="ARBA00006739"/>
    </source>
</evidence>
<comment type="similarity">
    <text evidence="3">Belongs to the glycosyltransferase 2 family.</text>
</comment>
<dbReference type="GO" id="GO:0004803">
    <property type="term" value="F:transposase activity"/>
    <property type="evidence" value="ECO:0007669"/>
    <property type="project" value="InterPro"/>
</dbReference>
<name>A0A6L4X0S2_9BIFI</name>
<keyword evidence="9 14" id="KW-1133">Transmembrane helix</keyword>
<evidence type="ECO:0000256" key="1">
    <source>
        <dbReference type="ARBA" id="ARBA00002190"/>
    </source>
</evidence>
<organism evidence="16 17">
    <name type="scientific">Bifidobacterium ramosum</name>
    <dbReference type="NCBI Taxonomy" id="1798158"/>
    <lineage>
        <taxon>Bacteria</taxon>
        <taxon>Bacillati</taxon>
        <taxon>Actinomycetota</taxon>
        <taxon>Actinomycetes</taxon>
        <taxon>Bifidobacteriales</taxon>
        <taxon>Bifidobacteriaceae</taxon>
        <taxon>Bifidobacterium</taxon>
    </lineage>
</organism>
<evidence type="ECO:0000259" key="15">
    <source>
        <dbReference type="Pfam" id="PF00535"/>
    </source>
</evidence>
<dbReference type="GO" id="GO:0003677">
    <property type="term" value="F:DNA binding"/>
    <property type="evidence" value="ECO:0007669"/>
    <property type="project" value="UniProtKB-KW"/>
</dbReference>